<dbReference type="Pfam" id="PF02666">
    <property type="entry name" value="PS_Dcarbxylase"/>
    <property type="match status" value="1"/>
</dbReference>
<dbReference type="AlphaFoldDB" id="A0A4U5VBC4"/>
<dbReference type="PANTHER" id="PTHR10067">
    <property type="entry name" value="PHOSPHATIDYLSERINE DECARBOXYLASE"/>
    <property type="match status" value="1"/>
</dbReference>
<evidence type="ECO:0000313" key="5">
    <source>
        <dbReference type="Proteomes" id="UP000298787"/>
    </source>
</evidence>
<proteinExistence type="predicted"/>
<keyword evidence="1" id="KW-0210">Decarboxylase</keyword>
<dbReference type="GO" id="GO:0006646">
    <property type="term" value="P:phosphatidylethanolamine biosynthetic process"/>
    <property type="evidence" value="ECO:0007669"/>
    <property type="project" value="TreeGrafter"/>
</dbReference>
<sequence length="101" mass="12326">MAHLYYSRCPPMVRCQREQQRVMDLSLSFRDHLLSSSDNDLFHVVVYLAPGDYHCFHSPTDWRVELRRHFPGVKREREMEQEREKREREGEMKVKGEDRQF</sequence>
<evidence type="ECO:0000256" key="1">
    <source>
        <dbReference type="ARBA" id="ARBA00022793"/>
    </source>
</evidence>
<dbReference type="InterPro" id="IPR003817">
    <property type="entry name" value="PS_Dcarbxylase"/>
</dbReference>
<dbReference type="PANTHER" id="PTHR10067:SF6">
    <property type="entry name" value="PHOSPHATIDYLSERINE DECARBOXYLASE PROENZYME, MITOCHONDRIAL"/>
    <property type="match status" value="1"/>
</dbReference>
<name>A0A4U5VBC4_COLLU</name>
<keyword evidence="2" id="KW-0456">Lyase</keyword>
<dbReference type="EMBL" id="CM014093">
    <property type="protein sequence ID" value="TKS84861.1"/>
    <property type="molecule type" value="Genomic_DNA"/>
</dbReference>
<dbReference type="GO" id="GO:0005739">
    <property type="term" value="C:mitochondrion"/>
    <property type="evidence" value="ECO:0007669"/>
    <property type="project" value="TreeGrafter"/>
</dbReference>
<protein>
    <submittedName>
        <fullName evidence="4">Phosphatidylserine decarboxylase proenzyme, mitochondrial</fullName>
    </submittedName>
</protein>
<gene>
    <name evidence="4" type="ORF">D9C73_018371</name>
</gene>
<reference evidence="4 5" key="1">
    <citation type="submission" date="2019-01" db="EMBL/GenBank/DDBJ databases">
        <title>Genome Assembly of Collichthys lucidus.</title>
        <authorList>
            <person name="Cai M."/>
            <person name="Xiao S."/>
        </authorList>
    </citation>
    <scope>NUCLEOTIDE SEQUENCE [LARGE SCALE GENOMIC DNA]</scope>
    <source>
        <strain evidence="4">JT15FE1705JMU</strain>
        <tissue evidence="4">Muscle</tissue>
    </source>
</reference>
<feature type="region of interest" description="Disordered" evidence="3">
    <location>
        <begin position="74"/>
        <end position="101"/>
    </location>
</feature>
<dbReference type="Proteomes" id="UP000298787">
    <property type="component" value="Chromosome 16"/>
</dbReference>
<evidence type="ECO:0000256" key="2">
    <source>
        <dbReference type="ARBA" id="ARBA00023239"/>
    </source>
</evidence>
<evidence type="ECO:0000256" key="3">
    <source>
        <dbReference type="SAM" id="MobiDB-lite"/>
    </source>
</evidence>
<evidence type="ECO:0000313" key="4">
    <source>
        <dbReference type="EMBL" id="TKS84861.1"/>
    </source>
</evidence>
<dbReference type="GO" id="GO:0004609">
    <property type="term" value="F:phosphatidylserine decarboxylase activity"/>
    <property type="evidence" value="ECO:0007669"/>
    <property type="project" value="InterPro"/>
</dbReference>
<dbReference type="STRING" id="240159.A0A4U5VBC4"/>
<accession>A0A4U5VBC4</accession>
<organism evidence="4 5">
    <name type="scientific">Collichthys lucidus</name>
    <name type="common">Big head croaker</name>
    <name type="synonym">Sciaena lucida</name>
    <dbReference type="NCBI Taxonomy" id="240159"/>
    <lineage>
        <taxon>Eukaryota</taxon>
        <taxon>Metazoa</taxon>
        <taxon>Chordata</taxon>
        <taxon>Craniata</taxon>
        <taxon>Vertebrata</taxon>
        <taxon>Euteleostomi</taxon>
        <taxon>Actinopterygii</taxon>
        <taxon>Neopterygii</taxon>
        <taxon>Teleostei</taxon>
        <taxon>Neoteleostei</taxon>
        <taxon>Acanthomorphata</taxon>
        <taxon>Eupercaria</taxon>
        <taxon>Sciaenidae</taxon>
        <taxon>Collichthys</taxon>
    </lineage>
</organism>
<keyword evidence="5" id="KW-1185">Reference proteome</keyword>